<evidence type="ECO:0000313" key="3">
    <source>
        <dbReference type="EMBL" id="OBY63489.1"/>
    </source>
</evidence>
<dbReference type="InterPro" id="IPR039426">
    <property type="entry name" value="TonB-dep_rcpt-like"/>
</dbReference>
<proteinExistence type="inferred from homology"/>
<gene>
    <name evidence="3" type="ORF">LPB301_11790</name>
</gene>
<dbReference type="KEGG" id="prn:BW723_03915"/>
<dbReference type="Pfam" id="PF07715">
    <property type="entry name" value="Plug"/>
    <property type="match status" value="1"/>
</dbReference>
<dbReference type="PROSITE" id="PS52016">
    <property type="entry name" value="TONB_DEPENDENT_REC_3"/>
    <property type="match status" value="1"/>
</dbReference>
<dbReference type="Proteomes" id="UP000092612">
    <property type="component" value="Unassembled WGS sequence"/>
</dbReference>
<evidence type="ECO:0000256" key="1">
    <source>
        <dbReference type="PROSITE-ProRule" id="PRU01360"/>
    </source>
</evidence>
<evidence type="ECO:0000313" key="4">
    <source>
        <dbReference type="Proteomes" id="UP000092612"/>
    </source>
</evidence>
<comment type="subcellular location">
    <subcellularLocation>
        <location evidence="1">Cell outer membrane</location>
        <topology evidence="1">Multi-pass membrane protein</topology>
    </subcellularLocation>
</comment>
<keyword evidence="1" id="KW-0812">Transmembrane</keyword>
<dbReference type="RefSeq" id="WP_068362005.1">
    <property type="nucleotide sequence ID" value="NZ_CP019337.1"/>
</dbReference>
<keyword evidence="1" id="KW-0998">Cell outer membrane</keyword>
<dbReference type="AlphaFoldDB" id="A0A1B8TVF0"/>
<organism evidence="3 4">
    <name type="scientific">Polaribacter reichenbachii</name>
    <dbReference type="NCBI Taxonomy" id="996801"/>
    <lineage>
        <taxon>Bacteria</taxon>
        <taxon>Pseudomonadati</taxon>
        <taxon>Bacteroidota</taxon>
        <taxon>Flavobacteriia</taxon>
        <taxon>Flavobacteriales</taxon>
        <taxon>Flavobacteriaceae</taxon>
    </lineage>
</organism>
<dbReference type="STRING" id="996801.BW723_03915"/>
<comment type="similarity">
    <text evidence="1">Belongs to the TonB-dependent receptor family.</text>
</comment>
<keyword evidence="1" id="KW-0813">Transport</keyword>
<keyword evidence="4" id="KW-1185">Reference proteome</keyword>
<dbReference type="GO" id="GO:0009279">
    <property type="term" value="C:cell outer membrane"/>
    <property type="evidence" value="ECO:0007669"/>
    <property type="project" value="UniProtKB-SubCell"/>
</dbReference>
<name>A0A1B8TVF0_9FLAO</name>
<keyword evidence="1" id="KW-0472">Membrane</keyword>
<reference evidence="4" key="1">
    <citation type="submission" date="2016-02" db="EMBL/GenBank/DDBJ databases">
        <title>Paenibacillus sp. LPB0068, isolated from Crassostrea gigas.</title>
        <authorList>
            <person name="Shin S.-K."/>
            <person name="Yi H."/>
        </authorList>
    </citation>
    <scope>NUCLEOTIDE SEQUENCE [LARGE SCALE GENOMIC DNA]</scope>
    <source>
        <strain evidence="4">KCTC 23969</strain>
    </source>
</reference>
<dbReference type="SUPFAM" id="SSF56935">
    <property type="entry name" value="Porins"/>
    <property type="match status" value="1"/>
</dbReference>
<dbReference type="EMBL" id="LSFL01000035">
    <property type="protein sequence ID" value="OBY63489.1"/>
    <property type="molecule type" value="Genomic_DNA"/>
</dbReference>
<dbReference type="Gene3D" id="2.170.130.10">
    <property type="entry name" value="TonB-dependent receptor, plug domain"/>
    <property type="match status" value="1"/>
</dbReference>
<protein>
    <recommendedName>
        <fullName evidence="2">TonB-dependent receptor plug domain-containing protein</fullName>
    </recommendedName>
</protein>
<sequence length="146" mass="15953">MIQSISSHKKKLYILTLFVCLGLLYNCSSVNKTTASKTTQKIDKKTENESLNIDLSLANQLRKVAGVSVQGNGMGAIIFIRGKSSINMKSDPLFLINDQIINGGYSAVYNMLDPRDIIEIEVLKNANETSPFGVRGANGVIKITTK</sequence>
<keyword evidence="1" id="KW-1134">Transmembrane beta strand</keyword>
<dbReference type="InterPro" id="IPR037066">
    <property type="entry name" value="Plug_dom_sf"/>
</dbReference>
<comment type="caution">
    <text evidence="3">The sequence shown here is derived from an EMBL/GenBank/DDBJ whole genome shotgun (WGS) entry which is preliminary data.</text>
</comment>
<dbReference type="InterPro" id="IPR012910">
    <property type="entry name" value="Plug_dom"/>
</dbReference>
<accession>A0A1B8TVF0</accession>
<evidence type="ECO:0000259" key="2">
    <source>
        <dbReference type="Pfam" id="PF07715"/>
    </source>
</evidence>
<feature type="domain" description="TonB-dependent receptor plug" evidence="2">
    <location>
        <begin position="52"/>
        <end position="140"/>
    </location>
</feature>